<keyword evidence="3 8" id="KW-0238">DNA-binding</keyword>
<comment type="similarity">
    <text evidence="8">Belongs to the NFYA/HAP2 subunit family.</text>
</comment>
<dbReference type="OMA" id="NHSIACA"/>
<dbReference type="Pfam" id="PF02045">
    <property type="entry name" value="CBFB_NFYA"/>
    <property type="match status" value="1"/>
</dbReference>
<evidence type="ECO:0000256" key="9">
    <source>
        <dbReference type="SAM" id="MobiDB-lite"/>
    </source>
</evidence>
<proteinExistence type="evidence at transcript level"/>
<reference evidence="10" key="1">
    <citation type="submission" date="2009-02" db="EMBL/GenBank/DDBJ databases">
        <title>Full length sequence-verified cDNA sequences from Sitka spruce (Picea sitchensis).</title>
        <authorList>
            <person name="Reid K.E."/>
            <person name="Liao N."/>
            <person name="Ralph S."/>
            <person name="Kolosova N."/>
            <person name="Oddy C."/>
            <person name="Moore R."/>
            <person name="Mayo M."/>
            <person name="Wagner S."/>
            <person name="King J."/>
            <person name="Yanchuk A."/>
            <person name="Holt R."/>
            <person name="Jones S."/>
            <person name="Marra M."/>
            <person name="Ritland C.E."/>
            <person name="Ritland K."/>
            <person name="Bohlmann J."/>
        </authorList>
    </citation>
    <scope>NUCLEOTIDE SEQUENCE</scope>
    <source>
        <tissue evidence="10">Green portion of the leader tissue</tissue>
    </source>
</reference>
<dbReference type="PROSITE" id="PS00686">
    <property type="entry name" value="NFYA_HAP2_1"/>
    <property type="match status" value="1"/>
</dbReference>
<evidence type="ECO:0000256" key="3">
    <source>
        <dbReference type="ARBA" id="ARBA00023125"/>
    </source>
</evidence>
<dbReference type="InterPro" id="IPR018362">
    <property type="entry name" value="CCAAT-binding_factor_CS"/>
</dbReference>
<feature type="region of interest" description="Disordered" evidence="9">
    <location>
        <begin position="256"/>
        <end position="294"/>
    </location>
</feature>
<accession>C0PQJ9</accession>
<evidence type="ECO:0000256" key="2">
    <source>
        <dbReference type="ARBA" id="ARBA00023015"/>
    </source>
</evidence>
<feature type="compositionally biased region" description="Basic and acidic residues" evidence="9">
    <location>
        <begin position="1"/>
        <end position="13"/>
    </location>
</feature>
<dbReference type="PRINTS" id="PR00616">
    <property type="entry name" value="CCAATSUBUNTB"/>
</dbReference>
<feature type="region of interest" description="Disordered" evidence="9">
    <location>
        <begin position="339"/>
        <end position="369"/>
    </location>
</feature>
<keyword evidence="2 8" id="KW-0805">Transcription regulation</keyword>
<feature type="region of interest" description="Disordered" evidence="9">
    <location>
        <begin position="97"/>
        <end position="118"/>
    </location>
</feature>
<evidence type="ECO:0000256" key="7">
    <source>
        <dbReference type="ARBA" id="ARBA00025911"/>
    </source>
</evidence>
<comment type="subunit">
    <text evidence="7">Heterotrimeric transcription factor composed of three components, NF-YA, NF-YB and NF-YC. NF-YB and NF-YC must interact and dimerize for NF-YA association and DNA binding.</text>
</comment>
<feature type="compositionally biased region" description="Polar residues" evidence="9">
    <location>
        <begin position="356"/>
        <end position="369"/>
    </location>
</feature>
<evidence type="ECO:0000256" key="6">
    <source>
        <dbReference type="ARBA" id="ARBA00023242"/>
    </source>
</evidence>
<dbReference type="GO" id="GO:0016602">
    <property type="term" value="C:CCAAT-binding factor complex"/>
    <property type="evidence" value="ECO:0007669"/>
    <property type="project" value="InterPro"/>
</dbReference>
<keyword evidence="5 8" id="KW-0804">Transcription</keyword>
<dbReference type="PANTHER" id="PTHR12632">
    <property type="entry name" value="TRANSCRIPTION FACTOR NF-Y ALPHA-RELATED"/>
    <property type="match status" value="1"/>
</dbReference>
<dbReference type="Gene3D" id="6.10.250.2430">
    <property type="match status" value="1"/>
</dbReference>
<keyword evidence="6 8" id="KW-0539">Nucleus</keyword>
<evidence type="ECO:0000256" key="1">
    <source>
        <dbReference type="ARBA" id="ARBA00004123"/>
    </source>
</evidence>
<feature type="compositionally biased region" description="Polar residues" evidence="9">
    <location>
        <begin position="269"/>
        <end position="290"/>
    </location>
</feature>
<keyword evidence="4" id="KW-0010">Activator</keyword>
<feature type="compositionally biased region" description="Polar residues" evidence="9">
    <location>
        <begin position="64"/>
        <end position="83"/>
    </location>
</feature>
<evidence type="ECO:0000256" key="8">
    <source>
        <dbReference type="RuleBase" id="RU367155"/>
    </source>
</evidence>
<comment type="function">
    <text evidence="8">Component of the sequence-specific heterotrimeric transcription factor (NF-Y) which specifically recognizes a 5'-CCAAT-3' box motif found in the promoters of its target genes.</text>
</comment>
<feature type="region of interest" description="Disordered" evidence="9">
    <location>
        <begin position="64"/>
        <end position="84"/>
    </location>
</feature>
<feature type="compositionally biased region" description="Low complexity" evidence="9">
    <location>
        <begin position="342"/>
        <end position="355"/>
    </location>
</feature>
<dbReference type="EMBL" id="BT070582">
    <property type="protein sequence ID" value="ACN40089.1"/>
    <property type="molecule type" value="mRNA"/>
</dbReference>
<organism evidence="10">
    <name type="scientific">Picea sitchensis</name>
    <name type="common">Sitka spruce</name>
    <name type="synonym">Pinus sitchensis</name>
    <dbReference type="NCBI Taxonomy" id="3332"/>
    <lineage>
        <taxon>Eukaryota</taxon>
        <taxon>Viridiplantae</taxon>
        <taxon>Streptophyta</taxon>
        <taxon>Embryophyta</taxon>
        <taxon>Tracheophyta</taxon>
        <taxon>Spermatophyta</taxon>
        <taxon>Pinopsida</taxon>
        <taxon>Pinidae</taxon>
        <taxon>Conifers I</taxon>
        <taxon>Pinales</taxon>
        <taxon>Pinaceae</taxon>
        <taxon>Picea</taxon>
    </lineage>
</organism>
<evidence type="ECO:0000256" key="5">
    <source>
        <dbReference type="ARBA" id="ARBA00023163"/>
    </source>
</evidence>
<dbReference type="GO" id="GO:0003700">
    <property type="term" value="F:DNA-binding transcription factor activity"/>
    <property type="evidence" value="ECO:0007669"/>
    <property type="project" value="UniProtKB-UniRule"/>
</dbReference>
<dbReference type="InterPro" id="IPR001289">
    <property type="entry name" value="NFYA"/>
</dbReference>
<dbReference type="PROSITE" id="PS51152">
    <property type="entry name" value="NFYA_HAP2_2"/>
    <property type="match status" value="1"/>
</dbReference>
<dbReference type="GO" id="GO:0003677">
    <property type="term" value="F:DNA binding"/>
    <property type="evidence" value="ECO:0007669"/>
    <property type="project" value="UniProtKB-KW"/>
</dbReference>
<evidence type="ECO:0000313" key="10">
    <source>
        <dbReference type="EMBL" id="ACN40089.1"/>
    </source>
</evidence>
<dbReference type="AlphaFoldDB" id="C0PQJ9"/>
<dbReference type="SMART" id="SM00521">
    <property type="entry name" value="CBF"/>
    <property type="match status" value="1"/>
</dbReference>
<name>C0PQJ9_PICSI</name>
<sequence>MQGVECKEHRESDGQPNLSSAVPGMPWWNGFGTQFPQSAWCAPVKSLFMDHPSRVPGAIKQVASQSQQLEQPSTQVAVQSQSEGEAVLAGTTRMQSMSNQSGYSGANGEKQHQHQSTKSIIASAPTEYLVPHAQLEFNHSIACAAYPYAEPYFGGILAAYPAQAMIHPNMLGVQQARMPLPLDMTEEEPVYVNAKQYHGILRRRQLRAKAESENKLIKTRKPYLHESRHLHAMKRARGCGGRFLNTKKLEDLKANMDNGKTSEGHPAQAGSSSGSEVLQSENGNGNSTQEVHGACGLSGSEVTSIAQSSENGTTYQYAHTNGTYLNHYQHQHFHISAFHPLSSGGEEGSSAKSGSILSGGSQQRVVVIQ</sequence>
<protein>
    <recommendedName>
        <fullName evidence="8">Nuclear transcription factor Y subunit</fullName>
    </recommendedName>
</protein>
<comment type="subcellular location">
    <subcellularLocation>
        <location evidence="1 8">Nucleus</location>
    </subcellularLocation>
</comment>
<feature type="region of interest" description="Disordered" evidence="9">
    <location>
        <begin position="1"/>
        <end position="21"/>
    </location>
</feature>
<evidence type="ECO:0000256" key="4">
    <source>
        <dbReference type="ARBA" id="ARBA00023159"/>
    </source>
</evidence>